<keyword evidence="3" id="KW-0326">Glycosidase</keyword>
<evidence type="ECO:0000313" key="6">
    <source>
        <dbReference type="EMBL" id="QNN75090.1"/>
    </source>
</evidence>
<accession>A0A7G9T4R5</accession>
<dbReference type="InterPro" id="IPR002053">
    <property type="entry name" value="Glyco_hydro_25"/>
</dbReference>
<dbReference type="Gene3D" id="3.20.20.80">
    <property type="entry name" value="Glycosidases"/>
    <property type="match status" value="1"/>
</dbReference>
<dbReference type="InterPro" id="IPR017853">
    <property type="entry name" value="GH"/>
</dbReference>
<feature type="chain" id="PRO_5029014522" evidence="5">
    <location>
        <begin position="26"/>
        <end position="411"/>
    </location>
</feature>
<name>A0A7G9T4R5_9LACO</name>
<dbReference type="Proteomes" id="UP000515800">
    <property type="component" value="Chromosome"/>
</dbReference>
<proteinExistence type="inferred from homology"/>
<keyword evidence="7" id="KW-1185">Reference proteome</keyword>
<keyword evidence="2" id="KW-0378">Hydrolase</keyword>
<evidence type="ECO:0000256" key="4">
    <source>
        <dbReference type="SAM" id="MobiDB-lite"/>
    </source>
</evidence>
<protein>
    <submittedName>
        <fullName evidence="6">Lysin</fullName>
    </submittedName>
</protein>
<reference evidence="6 7" key="1">
    <citation type="submission" date="2020-08" db="EMBL/GenBank/DDBJ databases">
        <title>Genome sequence of Weissella diestrammenae KACC 16890T.</title>
        <authorList>
            <person name="Hyun D.-W."/>
            <person name="Bae J.-W."/>
        </authorList>
    </citation>
    <scope>NUCLEOTIDE SEQUENCE [LARGE SCALE GENOMIC DNA]</scope>
    <source>
        <strain evidence="6 7">KACC 16890</strain>
    </source>
</reference>
<dbReference type="Gene3D" id="2.40.50.670">
    <property type="match status" value="1"/>
</dbReference>
<evidence type="ECO:0000313" key="7">
    <source>
        <dbReference type="Proteomes" id="UP000515800"/>
    </source>
</evidence>
<dbReference type="SUPFAM" id="SSF51445">
    <property type="entry name" value="(Trans)glycosidases"/>
    <property type="match status" value="1"/>
</dbReference>
<dbReference type="GO" id="GO:0003796">
    <property type="term" value="F:lysozyme activity"/>
    <property type="evidence" value="ECO:0007669"/>
    <property type="project" value="InterPro"/>
</dbReference>
<dbReference type="InterPro" id="IPR018077">
    <property type="entry name" value="Glyco_hydro_fam25_subgr"/>
</dbReference>
<dbReference type="Pfam" id="PF01183">
    <property type="entry name" value="Glyco_hydro_25"/>
    <property type="match status" value="1"/>
</dbReference>
<dbReference type="SMART" id="SM00641">
    <property type="entry name" value="Glyco_25"/>
    <property type="match status" value="1"/>
</dbReference>
<feature type="signal peptide" evidence="5">
    <location>
        <begin position="1"/>
        <end position="25"/>
    </location>
</feature>
<dbReference type="InterPro" id="IPR038263">
    <property type="entry name" value="Lytic_exo_TRD_sf"/>
</dbReference>
<feature type="region of interest" description="Disordered" evidence="4">
    <location>
        <begin position="223"/>
        <end position="244"/>
    </location>
</feature>
<dbReference type="GO" id="GO:0016998">
    <property type="term" value="P:cell wall macromolecule catabolic process"/>
    <property type="evidence" value="ECO:0007669"/>
    <property type="project" value="InterPro"/>
</dbReference>
<evidence type="ECO:0000256" key="3">
    <source>
        <dbReference type="ARBA" id="ARBA00023295"/>
    </source>
</evidence>
<dbReference type="GO" id="GO:0009253">
    <property type="term" value="P:peptidoglycan catabolic process"/>
    <property type="evidence" value="ECO:0007669"/>
    <property type="project" value="InterPro"/>
</dbReference>
<evidence type="ECO:0000256" key="1">
    <source>
        <dbReference type="ARBA" id="ARBA00010646"/>
    </source>
</evidence>
<sequence>MKINKFFKGLLAALFIFGFTAPVSAAVGDHGVDWAVYQGDYGKFGYAHDKFSISQIGGYTGAIYDQSTYKTQVQSSIAQGKRAHTYIWWQNVTDNGTADYVLNYFLPKVQTPKGSIVALDVESGWQNTDTILYALQRIKDAGYTPLLYGYKNFLVNNTDLNRIADSYGLWLAEYPNYEVTPEPNYNYFPSFKNVQVFQFTSTYIAGGLDGNVDLTGVTDNGYTKGKPDTDTPAIDAGQGADDTSKKKIDVGTTVKVNFGASHYATGELIPDYIKGVAHKVIQRDGNRVLLDDIYSWVNVKDVEILDDGNATASFSNVYVLDSWQVWQGRWYGVNNDMSVAPIDYNNYIPATPITMTDRFGNRLSDQSIHGNNGVVEFFTLNGNYQVLERSGAYVKLSIDGEPVWLKSAYVN</sequence>
<organism evidence="6 7">
    <name type="scientific">Weissella diestrammenae</name>
    <dbReference type="NCBI Taxonomy" id="1162633"/>
    <lineage>
        <taxon>Bacteria</taxon>
        <taxon>Bacillati</taxon>
        <taxon>Bacillota</taxon>
        <taxon>Bacilli</taxon>
        <taxon>Lactobacillales</taxon>
        <taxon>Lactobacillaceae</taxon>
        <taxon>Weissella</taxon>
    </lineage>
</organism>
<keyword evidence="5" id="KW-0732">Signal</keyword>
<dbReference type="KEGG" id="wdi:H9L19_06870"/>
<dbReference type="AlphaFoldDB" id="A0A7G9T4R5"/>
<dbReference type="RefSeq" id="WP_187528925.1">
    <property type="nucleotide sequence ID" value="NZ_CP060724.1"/>
</dbReference>
<dbReference type="PROSITE" id="PS51904">
    <property type="entry name" value="GLYCOSYL_HYDROL_F25_2"/>
    <property type="match status" value="1"/>
</dbReference>
<comment type="similarity">
    <text evidence="1">Belongs to the glycosyl hydrolase 25 family.</text>
</comment>
<dbReference type="EMBL" id="CP060724">
    <property type="protein sequence ID" value="QNN75090.1"/>
    <property type="molecule type" value="Genomic_DNA"/>
</dbReference>
<evidence type="ECO:0000256" key="2">
    <source>
        <dbReference type="ARBA" id="ARBA00022801"/>
    </source>
</evidence>
<evidence type="ECO:0000256" key="5">
    <source>
        <dbReference type="SAM" id="SignalP"/>
    </source>
</evidence>
<gene>
    <name evidence="6" type="ORF">H9L19_06870</name>
</gene>